<accession>A0A6J8ARL3</accession>
<evidence type="ECO:0000313" key="2">
    <source>
        <dbReference type="EMBL" id="CAC5372620.1"/>
    </source>
</evidence>
<feature type="compositionally biased region" description="Basic and acidic residues" evidence="1">
    <location>
        <begin position="98"/>
        <end position="116"/>
    </location>
</feature>
<organism evidence="2 3">
    <name type="scientific">Mytilus coruscus</name>
    <name type="common">Sea mussel</name>
    <dbReference type="NCBI Taxonomy" id="42192"/>
    <lineage>
        <taxon>Eukaryota</taxon>
        <taxon>Metazoa</taxon>
        <taxon>Spiralia</taxon>
        <taxon>Lophotrochozoa</taxon>
        <taxon>Mollusca</taxon>
        <taxon>Bivalvia</taxon>
        <taxon>Autobranchia</taxon>
        <taxon>Pteriomorphia</taxon>
        <taxon>Mytilida</taxon>
        <taxon>Mytiloidea</taxon>
        <taxon>Mytilidae</taxon>
        <taxon>Mytilinae</taxon>
        <taxon>Mytilus</taxon>
    </lineage>
</organism>
<gene>
    <name evidence="2" type="ORF">MCOR_10666</name>
</gene>
<keyword evidence="3" id="KW-1185">Reference proteome</keyword>
<evidence type="ECO:0000256" key="1">
    <source>
        <dbReference type="SAM" id="MobiDB-lite"/>
    </source>
</evidence>
<dbReference type="AlphaFoldDB" id="A0A6J8ARL3"/>
<reference evidence="2 3" key="1">
    <citation type="submission" date="2020-06" db="EMBL/GenBank/DDBJ databases">
        <authorList>
            <person name="Li R."/>
            <person name="Bekaert M."/>
        </authorList>
    </citation>
    <scope>NUCLEOTIDE SEQUENCE [LARGE SCALE GENOMIC DNA]</scope>
    <source>
        <strain evidence="3">wild</strain>
    </source>
</reference>
<name>A0A6J8ARL3_MYTCO</name>
<dbReference type="Proteomes" id="UP000507470">
    <property type="component" value="Unassembled WGS sequence"/>
</dbReference>
<proteinExistence type="predicted"/>
<dbReference type="EMBL" id="CACVKT020001854">
    <property type="protein sequence ID" value="CAC5372620.1"/>
    <property type="molecule type" value="Genomic_DNA"/>
</dbReference>
<feature type="region of interest" description="Disordered" evidence="1">
    <location>
        <begin position="74"/>
        <end position="129"/>
    </location>
</feature>
<protein>
    <submittedName>
        <fullName evidence="2">MGA</fullName>
    </submittedName>
</protein>
<evidence type="ECO:0000313" key="3">
    <source>
        <dbReference type="Proteomes" id="UP000507470"/>
    </source>
</evidence>
<sequence>MNSSSMQPRTFCNLGCVCCARLVAHNQPCPCWRPPVTVSVGIQTDDGINYGYDSDSYFTKGTAAHTMLHINSEITPDIQKGRDKKRCQRESSSSSEDSVDRESSRWKESHARERSKSSQLPKVPVFTGSSNPSRESFIFQFEMTAGIYEAFLRGSQEEVDRIDIEKNPRTINEALKWIKSG</sequence>